<keyword evidence="4" id="KW-1185">Reference proteome</keyword>
<dbReference type="Proteomes" id="UP000094172">
    <property type="component" value="Unassembled WGS sequence"/>
</dbReference>
<evidence type="ECO:0000313" key="4">
    <source>
        <dbReference type="Proteomes" id="UP000094172"/>
    </source>
</evidence>
<reference evidence="3 4" key="1">
    <citation type="journal article" date="2016" name="Environ. Microbiol.">
        <title>New Methyloceanibacter diversity from North Sea sediments includes methanotroph containing solely the soluble methane monooxygenase.</title>
        <authorList>
            <person name="Vekeman B."/>
            <person name="Kerckhof F.M."/>
            <person name="Cremers G."/>
            <person name="de Vos P."/>
            <person name="Vandamme P."/>
            <person name="Boon N."/>
            <person name="Op den Camp H.J."/>
            <person name="Heylen K."/>
        </authorList>
    </citation>
    <scope>NUCLEOTIDE SEQUENCE [LARGE SCALE GENOMIC DNA]</scope>
    <source>
        <strain evidence="3 4">R-67176</strain>
    </source>
</reference>
<name>A0A1E3VUI3_9HYPH</name>
<evidence type="ECO:0000256" key="1">
    <source>
        <dbReference type="SAM" id="MobiDB-lite"/>
    </source>
</evidence>
<evidence type="ECO:0000256" key="2">
    <source>
        <dbReference type="SAM" id="Phobius"/>
    </source>
</evidence>
<dbReference type="EMBL" id="LPWE01000002">
    <property type="protein sequence ID" value="ODR97208.1"/>
    <property type="molecule type" value="Genomic_DNA"/>
</dbReference>
<gene>
    <name evidence="3" type="ORF">AUC70_13200</name>
</gene>
<proteinExistence type="predicted"/>
<dbReference type="AlphaFoldDB" id="A0A1E3VUI3"/>
<feature type="compositionally biased region" description="Polar residues" evidence="1">
    <location>
        <begin position="1"/>
        <end position="14"/>
    </location>
</feature>
<dbReference type="RefSeq" id="WP_069443207.1">
    <property type="nucleotide sequence ID" value="NZ_LPWE01000002.1"/>
</dbReference>
<feature type="region of interest" description="Disordered" evidence="1">
    <location>
        <begin position="1"/>
        <end position="22"/>
    </location>
</feature>
<evidence type="ECO:0000313" key="3">
    <source>
        <dbReference type="EMBL" id="ODR97208.1"/>
    </source>
</evidence>
<feature type="transmembrane region" description="Helical" evidence="2">
    <location>
        <begin position="37"/>
        <end position="59"/>
    </location>
</feature>
<organism evidence="3 4">
    <name type="scientific">Methyloceanibacter stevinii</name>
    <dbReference type="NCBI Taxonomy" id="1774970"/>
    <lineage>
        <taxon>Bacteria</taxon>
        <taxon>Pseudomonadati</taxon>
        <taxon>Pseudomonadota</taxon>
        <taxon>Alphaproteobacteria</taxon>
        <taxon>Hyphomicrobiales</taxon>
        <taxon>Hyphomicrobiaceae</taxon>
        <taxon>Methyloceanibacter</taxon>
    </lineage>
</organism>
<accession>A0A1E3VUI3</accession>
<keyword evidence="2" id="KW-0812">Transmembrane</keyword>
<keyword evidence="2" id="KW-1133">Transmembrane helix</keyword>
<sequence length="149" mass="15453">MTTTVDPEKSQANTPRPADERIEGTVFTPRQVGMLKVAVVVMGVMLLAGLAAVIAGMIFQASKVGKKSAADAPAAAAAPDPVAMEPVASGALEALSIPGDAQVVSMSLDGHFLALHVRWRDDAEIVVVDMRTGKVVSRLNIDKGAPPAR</sequence>
<protein>
    <submittedName>
        <fullName evidence="3">Uncharacterized protein</fullName>
    </submittedName>
</protein>
<comment type="caution">
    <text evidence="3">The sequence shown here is derived from an EMBL/GenBank/DDBJ whole genome shotgun (WGS) entry which is preliminary data.</text>
</comment>
<dbReference type="STRING" id="1774970.AUC70_13200"/>
<keyword evidence="2" id="KW-0472">Membrane</keyword>